<dbReference type="InterPro" id="IPR015424">
    <property type="entry name" value="PyrdxlP-dep_Trfase"/>
</dbReference>
<evidence type="ECO:0000313" key="1">
    <source>
        <dbReference type="EMBL" id="SDH86779.1"/>
    </source>
</evidence>
<dbReference type="RefSeq" id="WP_092468564.1">
    <property type="nucleotide sequence ID" value="NZ_FNCZ01000005.1"/>
</dbReference>
<proteinExistence type="predicted"/>
<accession>A0A1G8FXA4</accession>
<evidence type="ECO:0000313" key="2">
    <source>
        <dbReference type="Proteomes" id="UP000199492"/>
    </source>
</evidence>
<dbReference type="AlphaFoldDB" id="A0A1G8FXA4"/>
<dbReference type="OrthoDB" id="8955051at2"/>
<dbReference type="Proteomes" id="UP000199492">
    <property type="component" value="Unassembled WGS sequence"/>
</dbReference>
<protein>
    <recommendedName>
        <fullName evidence="3">dTDP-4-amino-4,6-dideoxygalactose transaminase</fullName>
    </recommendedName>
</protein>
<keyword evidence="2" id="KW-1185">Reference proteome</keyword>
<name>A0A1G8FXA4_9FLAO</name>
<dbReference type="EMBL" id="FNCZ01000005">
    <property type="protein sequence ID" value="SDH86779.1"/>
    <property type="molecule type" value="Genomic_DNA"/>
</dbReference>
<gene>
    <name evidence="1" type="ORF">SAMN04489796_10525</name>
</gene>
<organism evidence="1 2">
    <name type="scientific">Winogradskyella thalassocola</name>
    <dbReference type="NCBI Taxonomy" id="262004"/>
    <lineage>
        <taxon>Bacteria</taxon>
        <taxon>Pseudomonadati</taxon>
        <taxon>Bacteroidota</taxon>
        <taxon>Flavobacteriia</taxon>
        <taxon>Flavobacteriales</taxon>
        <taxon>Flavobacteriaceae</taxon>
        <taxon>Winogradskyella</taxon>
    </lineage>
</organism>
<sequence length="321" mass="37692">MKRIGGFFELEIAKGDSLYHDDAIKLSTGRACLNYVLQALKPSKVYVPYYCCDALYEPMTLLDIEFEFYEIDNQLEIKSLPELDTDEIIVYCDFFGVKSEYTTSLISKYSSRLIIDNSHSFYKKQLNANSISFTTARKYFGVPDGAFLYIPKKYKINQLINRNIKVSINHNTHSLLGFQDLAYSEFSEYEKSLNSEIKGISILSEKILQTLNYKEIRAIRNRNFNFFREEFNSFNNIMIADDEIDCFCYPLLLDRPIKKEELYNEKIYLPNYWLDTTARLDSLNFEFETKISTQLLPLPIDHRYTIEDLKRVSQAIKSRIQ</sequence>
<dbReference type="SUPFAM" id="SSF53383">
    <property type="entry name" value="PLP-dependent transferases"/>
    <property type="match status" value="1"/>
</dbReference>
<evidence type="ECO:0008006" key="3">
    <source>
        <dbReference type="Google" id="ProtNLM"/>
    </source>
</evidence>
<dbReference type="STRING" id="262004.SAMN04489796_10525"/>
<reference evidence="2" key="1">
    <citation type="submission" date="2016-10" db="EMBL/GenBank/DDBJ databases">
        <authorList>
            <person name="Varghese N."/>
            <person name="Submissions S."/>
        </authorList>
    </citation>
    <scope>NUCLEOTIDE SEQUENCE [LARGE SCALE GENOMIC DNA]</scope>
    <source>
        <strain evidence="2">DSM 15363</strain>
    </source>
</reference>